<keyword evidence="2 11" id="KW-0813">Transport</keyword>
<dbReference type="SMART" id="SM00965">
    <property type="entry name" value="STN"/>
    <property type="match status" value="1"/>
</dbReference>
<reference evidence="15 16" key="1">
    <citation type="submission" date="2019-03" db="EMBL/GenBank/DDBJ databases">
        <title>Genomic Encyclopedia of Type Strains, Phase IV (KMG-IV): sequencing the most valuable type-strain genomes for metagenomic binning, comparative biology and taxonomic classification.</title>
        <authorList>
            <person name="Goeker M."/>
        </authorList>
    </citation>
    <scope>NUCLEOTIDE SEQUENCE [LARGE SCALE GENOMIC DNA]</scope>
    <source>
        <strain evidence="15 16">DSM 16998</strain>
    </source>
</reference>
<dbReference type="Proteomes" id="UP000295361">
    <property type="component" value="Unassembled WGS sequence"/>
</dbReference>
<evidence type="ECO:0000256" key="9">
    <source>
        <dbReference type="ARBA" id="ARBA00023136"/>
    </source>
</evidence>
<dbReference type="AlphaFoldDB" id="A0A4R6QR63"/>
<evidence type="ECO:0000313" key="15">
    <source>
        <dbReference type="EMBL" id="TDP71784.1"/>
    </source>
</evidence>
<keyword evidence="13" id="KW-0732">Signal</keyword>
<keyword evidence="16" id="KW-1185">Reference proteome</keyword>
<evidence type="ECO:0000256" key="11">
    <source>
        <dbReference type="PROSITE-ProRule" id="PRU01360"/>
    </source>
</evidence>
<organism evidence="15 16">
    <name type="scientific">Roseateles toxinivorans</name>
    <dbReference type="NCBI Taxonomy" id="270368"/>
    <lineage>
        <taxon>Bacteria</taxon>
        <taxon>Pseudomonadati</taxon>
        <taxon>Pseudomonadota</taxon>
        <taxon>Betaproteobacteria</taxon>
        <taxon>Burkholderiales</taxon>
        <taxon>Sphaerotilaceae</taxon>
        <taxon>Roseateles</taxon>
    </lineage>
</organism>
<dbReference type="Gene3D" id="2.40.170.20">
    <property type="entry name" value="TonB-dependent receptor, beta-barrel domain"/>
    <property type="match status" value="1"/>
</dbReference>
<dbReference type="PANTHER" id="PTHR32552">
    <property type="entry name" value="FERRICHROME IRON RECEPTOR-RELATED"/>
    <property type="match status" value="1"/>
</dbReference>
<evidence type="ECO:0000256" key="3">
    <source>
        <dbReference type="ARBA" id="ARBA00022452"/>
    </source>
</evidence>
<dbReference type="GO" id="GO:0009279">
    <property type="term" value="C:cell outer membrane"/>
    <property type="evidence" value="ECO:0007669"/>
    <property type="project" value="UniProtKB-SubCell"/>
</dbReference>
<keyword evidence="5 11" id="KW-0812">Transmembrane</keyword>
<gene>
    <name evidence="15" type="ORF">DES47_103770</name>
</gene>
<accession>A0A4R6QR63</accession>
<comment type="similarity">
    <text evidence="11 12">Belongs to the TonB-dependent receptor family.</text>
</comment>
<sequence length="817" mass="85820">MQATSPHLLRPLTLALALALASLGSAAQNATPPVAAAQPQPLNIAAQAAPQALQQLMDQTKLQLIYSPDLLRGVTTKAVNGSFTPMDALARMLEGTGLQAVGTGVNAATIRPTVPAPDRPARVEALDTVMISATRRREPVREIPLQVSVLQGEALERSGARSLADYIAGQPGVNLTDSGGLTAALSIRGVTTGQQTVATVGVYVDDVATGSSGPYSAGAATPLSMGLLDLHHIEILRGPQGTLYGAGAMGGVLKYVTNEPETDAFSGKVMLGASSTRDGGIGWTTSAVVNAPIKKNVAALRVAAFHDKFGGYIDAVGPAAAKDVNSGKTDGVRIALLLTPARGLAVRLSATAQNMSRDGLGLEDLDPATHQLVEGDLKRRLFTPEPFTNRTRLYGIDVEYDFGGARLNAITSAQDTSIDARIDASRALLPLLTGAGMPSESVVAKSRIDQHRVSQELRLTSRADRSLEWLAGLYVTRERASTNGGADATRVGGAQLNLLTSSLPSTYKEAAAYGDITWHATPALALTGGLRLAHNSQRYDDISSGLLAGAGTKTQGSSSETSTTYLATAKYALSRTSNVYFRAASGYRPGGPNGLKPSADLSVVKPAFESDSLWSYELGYKADLLDRSLSLEAALYDVEWKNIQQPIKSGAFSYNTNGGSARVRGAELALNWLPSKTWHFHATAAAIDAKLTSDAPGLQAKAGVRMPVTARFSMTAGGQYLFSLADRPAYAGLNLAYVGERDAGYSGSTSLPSFKLPAYTQVDLQAGIDFKRFSLAAYVRNLTDQRGLIYPGTGDAKVRQVTVTAPRTVGLSVSVPY</sequence>
<keyword evidence="3 11" id="KW-1134">Transmembrane beta strand</keyword>
<dbReference type="EMBL" id="SNXS01000003">
    <property type="protein sequence ID" value="TDP71784.1"/>
    <property type="molecule type" value="Genomic_DNA"/>
</dbReference>
<feature type="signal peptide" evidence="13">
    <location>
        <begin position="1"/>
        <end position="26"/>
    </location>
</feature>
<dbReference type="InterPro" id="IPR000531">
    <property type="entry name" value="Beta-barrel_TonB"/>
</dbReference>
<evidence type="ECO:0000313" key="16">
    <source>
        <dbReference type="Proteomes" id="UP000295361"/>
    </source>
</evidence>
<dbReference type="InterPro" id="IPR039426">
    <property type="entry name" value="TonB-dep_rcpt-like"/>
</dbReference>
<keyword evidence="9 11" id="KW-0472">Membrane</keyword>
<keyword evidence="15" id="KW-0675">Receptor</keyword>
<comment type="subcellular location">
    <subcellularLocation>
        <location evidence="1 11">Cell outer membrane</location>
        <topology evidence="1 11">Multi-pass membrane protein</topology>
    </subcellularLocation>
</comment>
<evidence type="ECO:0000256" key="6">
    <source>
        <dbReference type="ARBA" id="ARBA00023004"/>
    </source>
</evidence>
<keyword evidence="8 12" id="KW-0798">TonB box</keyword>
<evidence type="ECO:0000256" key="13">
    <source>
        <dbReference type="SAM" id="SignalP"/>
    </source>
</evidence>
<evidence type="ECO:0000256" key="2">
    <source>
        <dbReference type="ARBA" id="ARBA00022448"/>
    </source>
</evidence>
<keyword evidence="7" id="KW-0406">Ion transport</keyword>
<comment type="caution">
    <text evidence="15">The sequence shown here is derived from an EMBL/GenBank/DDBJ whole genome shotgun (WGS) entry which is preliminary data.</text>
</comment>
<evidence type="ECO:0000256" key="8">
    <source>
        <dbReference type="ARBA" id="ARBA00023077"/>
    </source>
</evidence>
<dbReference type="InterPro" id="IPR011662">
    <property type="entry name" value="Secretin/TonB_short_N"/>
</dbReference>
<keyword evidence="4" id="KW-0410">Iron transport</keyword>
<dbReference type="InterPro" id="IPR036942">
    <property type="entry name" value="Beta-barrel_TonB_sf"/>
</dbReference>
<dbReference type="RefSeq" id="WP_166652012.1">
    <property type="nucleotide sequence ID" value="NZ_SNXS01000003.1"/>
</dbReference>
<dbReference type="GO" id="GO:0006826">
    <property type="term" value="P:iron ion transport"/>
    <property type="evidence" value="ECO:0007669"/>
    <property type="project" value="UniProtKB-KW"/>
</dbReference>
<evidence type="ECO:0000256" key="1">
    <source>
        <dbReference type="ARBA" id="ARBA00004571"/>
    </source>
</evidence>
<dbReference type="InterPro" id="IPR012910">
    <property type="entry name" value="Plug_dom"/>
</dbReference>
<keyword evidence="10 11" id="KW-0998">Cell outer membrane</keyword>
<evidence type="ECO:0000259" key="14">
    <source>
        <dbReference type="SMART" id="SM00965"/>
    </source>
</evidence>
<feature type="domain" description="Secretin/TonB short N-terminal" evidence="14">
    <location>
        <begin position="62"/>
        <end position="113"/>
    </location>
</feature>
<dbReference type="SUPFAM" id="SSF56935">
    <property type="entry name" value="Porins"/>
    <property type="match status" value="1"/>
</dbReference>
<protein>
    <submittedName>
        <fullName evidence="15">Outer membrane receptor protein involved in Fe transport</fullName>
    </submittedName>
</protein>
<dbReference type="InParanoid" id="A0A4R6QR63"/>
<dbReference type="Pfam" id="PF00593">
    <property type="entry name" value="TonB_dep_Rec_b-barrel"/>
    <property type="match status" value="1"/>
</dbReference>
<feature type="chain" id="PRO_5020897102" evidence="13">
    <location>
        <begin position="27"/>
        <end position="817"/>
    </location>
</feature>
<keyword evidence="6" id="KW-0408">Iron</keyword>
<evidence type="ECO:0000256" key="5">
    <source>
        <dbReference type="ARBA" id="ARBA00022692"/>
    </source>
</evidence>
<proteinExistence type="inferred from homology"/>
<dbReference type="Pfam" id="PF07660">
    <property type="entry name" value="STN"/>
    <property type="match status" value="1"/>
</dbReference>
<dbReference type="PROSITE" id="PS52016">
    <property type="entry name" value="TONB_DEPENDENT_REC_3"/>
    <property type="match status" value="1"/>
</dbReference>
<evidence type="ECO:0000256" key="7">
    <source>
        <dbReference type="ARBA" id="ARBA00023065"/>
    </source>
</evidence>
<dbReference type="Gene3D" id="3.55.50.30">
    <property type="match status" value="1"/>
</dbReference>
<evidence type="ECO:0000256" key="12">
    <source>
        <dbReference type="RuleBase" id="RU003357"/>
    </source>
</evidence>
<dbReference type="PANTHER" id="PTHR32552:SF81">
    <property type="entry name" value="TONB-DEPENDENT OUTER MEMBRANE RECEPTOR"/>
    <property type="match status" value="1"/>
</dbReference>
<dbReference type="Pfam" id="PF07715">
    <property type="entry name" value="Plug"/>
    <property type="match status" value="1"/>
</dbReference>
<evidence type="ECO:0000256" key="10">
    <source>
        <dbReference type="ARBA" id="ARBA00023237"/>
    </source>
</evidence>
<evidence type="ECO:0000256" key="4">
    <source>
        <dbReference type="ARBA" id="ARBA00022496"/>
    </source>
</evidence>
<name>A0A4R6QR63_9BURK</name>